<sequence>MSTANQIKGIFFCEFHPTQGPIIAYQIPEDLIKKETFDALHIYIIPKKELFERDITVNALGHKILGYPVHIDSPKYARNALIFNLCFVFDQQTCTTDYEPVVKKLSAYLTQLELESGYLSNEESRKEIPKLMQDVLQALNTHGMCHVPMSKSTTIHLKVTSRITMPPAVADHDVPILVKDSGSISEWDLTTKQILPYLDGFNHVAFIATEADVEINLVKACLQNLQHYGVIKLISIFQYSNVHATTPEIYRLSEDKDLQDECVRYVRTQGHSLPEFKDIFHLLCEMNPGTTVRDICCQFNPRALRIDERKLIQFGLIKGLIRRIHRYPVKIHNINIQPRMQTLYHYFNGLHSYDEICGRMGMSYNELDELVESDSSVVVYFK</sequence>
<protein>
    <submittedName>
        <fullName evidence="3">GATOR complex protein NPRL2</fullName>
    </submittedName>
</protein>
<dbReference type="Pfam" id="PF06218">
    <property type="entry name" value="NPR2"/>
    <property type="match status" value="2"/>
</dbReference>
<dbReference type="Proteomes" id="UP000515154">
    <property type="component" value="Linkage group LG6"/>
</dbReference>
<dbReference type="GO" id="GO:0005096">
    <property type="term" value="F:GTPase activator activity"/>
    <property type="evidence" value="ECO:0007669"/>
    <property type="project" value="TreeGrafter"/>
</dbReference>
<proteinExistence type="inferred from homology"/>
<accession>A0A6P7SJ53</accession>
<dbReference type="GO" id="GO:1990130">
    <property type="term" value="C:GATOR1 complex"/>
    <property type="evidence" value="ECO:0007669"/>
    <property type="project" value="TreeGrafter"/>
</dbReference>
<organism evidence="2 3">
    <name type="scientific">Octopus sinensis</name>
    <name type="common">East Asian common octopus</name>
    <dbReference type="NCBI Taxonomy" id="2607531"/>
    <lineage>
        <taxon>Eukaryota</taxon>
        <taxon>Metazoa</taxon>
        <taxon>Spiralia</taxon>
        <taxon>Lophotrochozoa</taxon>
        <taxon>Mollusca</taxon>
        <taxon>Cephalopoda</taxon>
        <taxon>Coleoidea</taxon>
        <taxon>Octopodiformes</taxon>
        <taxon>Octopoda</taxon>
        <taxon>Incirrata</taxon>
        <taxon>Octopodidae</taxon>
        <taxon>Octopus</taxon>
    </lineage>
</organism>
<comment type="similarity">
    <text evidence="1">Belongs to the NPR2 family.</text>
</comment>
<reference evidence="3" key="1">
    <citation type="submission" date="2025-08" db="UniProtKB">
        <authorList>
            <consortium name="RefSeq"/>
        </authorList>
    </citation>
    <scope>IDENTIFICATION</scope>
</reference>
<dbReference type="GO" id="GO:0034198">
    <property type="term" value="P:cellular response to amino acid starvation"/>
    <property type="evidence" value="ECO:0007669"/>
    <property type="project" value="TreeGrafter"/>
</dbReference>
<dbReference type="KEGG" id="osn:115213427"/>
<dbReference type="AlphaFoldDB" id="A0A6P7SJ53"/>
<keyword evidence="2" id="KW-1185">Reference proteome</keyword>
<dbReference type="InterPro" id="IPR009348">
    <property type="entry name" value="NPR2-like"/>
</dbReference>
<evidence type="ECO:0000313" key="2">
    <source>
        <dbReference type="Proteomes" id="UP000515154"/>
    </source>
</evidence>
<dbReference type="PANTHER" id="PTHR12991:SF10">
    <property type="entry name" value="GATOR COMPLEX PROTEIN NPRL2"/>
    <property type="match status" value="1"/>
</dbReference>
<dbReference type="GO" id="GO:0010508">
    <property type="term" value="P:positive regulation of autophagy"/>
    <property type="evidence" value="ECO:0007669"/>
    <property type="project" value="TreeGrafter"/>
</dbReference>
<dbReference type="GO" id="GO:1904262">
    <property type="term" value="P:negative regulation of TORC1 signaling"/>
    <property type="evidence" value="ECO:0007669"/>
    <property type="project" value="TreeGrafter"/>
</dbReference>
<evidence type="ECO:0000256" key="1">
    <source>
        <dbReference type="ARBA" id="ARBA00008433"/>
    </source>
</evidence>
<gene>
    <name evidence="3" type="primary">LOC115213427</name>
</gene>
<name>A0A6P7SJ53_9MOLL</name>
<dbReference type="GO" id="GO:0005774">
    <property type="term" value="C:vacuolar membrane"/>
    <property type="evidence" value="ECO:0007669"/>
    <property type="project" value="TreeGrafter"/>
</dbReference>
<dbReference type="RefSeq" id="XP_029638260.1">
    <property type="nucleotide sequence ID" value="XM_029782400.2"/>
</dbReference>
<dbReference type="PANTHER" id="PTHR12991">
    <property type="entry name" value="NITROGEN PERMEASE REGULATOR 2/TUMOR SUPPRESSOR CANDIDATE 4"/>
    <property type="match status" value="1"/>
</dbReference>
<evidence type="ECO:0000313" key="3">
    <source>
        <dbReference type="RefSeq" id="XP_029638260.1"/>
    </source>
</evidence>